<keyword evidence="1 5" id="KW-0436">Ligase</keyword>
<dbReference type="EMBL" id="QFXC01000013">
    <property type="protein sequence ID" value="RDH81393.1"/>
    <property type="molecule type" value="Genomic_DNA"/>
</dbReference>
<keyword evidence="3 5" id="KW-0658">Purine biosynthesis</keyword>
<reference evidence="8 9" key="1">
    <citation type="journal article" date="2018" name="ISME J.">
        <title>Endosymbiont genomes yield clues of tubeworm success.</title>
        <authorList>
            <person name="Li Y."/>
            <person name="Liles M.R."/>
            <person name="Halanych K.M."/>
        </authorList>
    </citation>
    <scope>NUCLEOTIDE SEQUENCE [LARGE SCALE GENOMIC DNA]</scope>
    <source>
        <strain evidence="8">A1464</strain>
    </source>
</reference>
<name>A0A370D930_9GAMM</name>
<dbReference type="InterPro" id="IPR013815">
    <property type="entry name" value="ATP_grasp_subdomain_1"/>
</dbReference>
<dbReference type="GO" id="GO:0034028">
    <property type="term" value="F:5-(carboxyamino)imidazole ribonucleotide synthase activity"/>
    <property type="evidence" value="ECO:0007669"/>
    <property type="project" value="UniProtKB-UniRule"/>
</dbReference>
<dbReference type="PANTHER" id="PTHR11609">
    <property type="entry name" value="PURINE BIOSYNTHESIS PROTEIN 6/7, PUR6/7"/>
    <property type="match status" value="1"/>
</dbReference>
<evidence type="ECO:0000313" key="9">
    <source>
        <dbReference type="Proteomes" id="UP000254266"/>
    </source>
</evidence>
<comment type="function">
    <text evidence="6">Catalyzes the ATP-dependent conversion of 5-aminoimidazole ribonucleotide (AIR) and HCO(3)- to N5-carboxyaminoimidazole ribonucleotide (N5-CAIR).</text>
</comment>
<dbReference type="GO" id="GO:0005524">
    <property type="term" value="F:ATP binding"/>
    <property type="evidence" value="ECO:0007669"/>
    <property type="project" value="UniProtKB-UniRule"/>
</dbReference>
<comment type="pathway">
    <text evidence="5 6">Purine metabolism; IMP biosynthesis via de novo pathway; 5-amino-1-(5-phospho-D-ribosyl)imidazole-4-carboxylate from 5-amino-1-(5-phospho-D-ribosyl)imidazole (N5-CAIR route): step 1/2.</text>
</comment>
<dbReference type="NCBIfam" id="NF004676">
    <property type="entry name" value="PRK06019.1-2"/>
    <property type="match status" value="1"/>
</dbReference>
<dbReference type="NCBIfam" id="TIGR01161">
    <property type="entry name" value="purK"/>
    <property type="match status" value="1"/>
</dbReference>
<feature type="binding site" evidence="5">
    <location>
        <position position="190"/>
    </location>
    <ligand>
        <name>ATP</name>
        <dbReference type="ChEBI" id="CHEBI:30616"/>
    </ligand>
</feature>
<dbReference type="Pfam" id="PF17769">
    <property type="entry name" value="PurK_C"/>
    <property type="match status" value="1"/>
</dbReference>
<evidence type="ECO:0000256" key="6">
    <source>
        <dbReference type="RuleBase" id="RU361200"/>
    </source>
</evidence>
<comment type="function">
    <text evidence="5">Catalyzes the ATP-dependent conversion of 5-aminoimidazole ribonucleotide (AIR) and HCO(3)(-) to N5-carboxyaminoimidazole ribonucleotide (N5-CAIR).</text>
</comment>
<evidence type="ECO:0000256" key="1">
    <source>
        <dbReference type="ARBA" id="ARBA00022598"/>
    </source>
</evidence>
<dbReference type="FunFam" id="3.40.50.20:FF:000016">
    <property type="entry name" value="N5-carboxyaminoimidazole ribonucleotide synthase"/>
    <property type="match status" value="1"/>
</dbReference>
<comment type="similarity">
    <text evidence="5 6">Belongs to the PurK/PurT family.</text>
</comment>
<comment type="caution">
    <text evidence="8">The sequence shown here is derived from an EMBL/GenBank/DDBJ whole genome shotgun (WGS) entry which is preliminary data.</text>
</comment>
<dbReference type="InterPro" id="IPR054350">
    <property type="entry name" value="PurT/PurK_preATP-grasp"/>
</dbReference>
<dbReference type="InterPro" id="IPR003135">
    <property type="entry name" value="ATP-grasp_carboxylate-amine"/>
</dbReference>
<dbReference type="NCBIfam" id="NF004677">
    <property type="entry name" value="PRK06019.1-3"/>
    <property type="match status" value="1"/>
</dbReference>
<dbReference type="InterPro" id="IPR016185">
    <property type="entry name" value="PreATP-grasp_dom_sf"/>
</dbReference>
<sequence>MSSQLLPGATLGVLGGGQLGRMFCMAARNMGYRTVVLDPDPKSPAAEVADHHLQADYTHSESLIEMANMCDAITTEFENVPAESLKFLSSHKPVHPSAEAVAIARHRIEEKDYAKNSGLSPAPYALIRSTDDFDDAITVTGFPAIIKTTTLGYDGKGQQVIKDKTQLEAAFNDLDQVECVLERKMDLALEISVLLARNSKGEVACYPPAENEHINGVLHKSIVPARVDDAIAEAARQQAIGLANKINYVGILAIEFFITTDNQLIFNEMAPRPHNSGHYTMDATVVSQFEQQVRVMCGLTPGDTRLVSPVVMINLLGDLWPVNWQLCLDDPALKLHLYGKHEARPGRKMGHFNLLSDNVDQAIQAADNVFKSL</sequence>
<keyword evidence="9" id="KW-1185">Reference proteome</keyword>
<dbReference type="GO" id="GO:0006189">
    <property type="term" value="P:'de novo' IMP biosynthetic process"/>
    <property type="evidence" value="ECO:0007669"/>
    <property type="project" value="UniProtKB-UniRule"/>
</dbReference>
<feature type="binding site" evidence="5">
    <location>
        <position position="107"/>
    </location>
    <ligand>
        <name>ATP</name>
        <dbReference type="ChEBI" id="CHEBI:30616"/>
    </ligand>
</feature>
<dbReference type="InterPro" id="IPR011054">
    <property type="entry name" value="Rudment_hybrid_motif"/>
</dbReference>
<dbReference type="InterPro" id="IPR005875">
    <property type="entry name" value="PurK"/>
</dbReference>
<dbReference type="SUPFAM" id="SSF52440">
    <property type="entry name" value="PreATP-grasp domain"/>
    <property type="match status" value="1"/>
</dbReference>
<dbReference type="PROSITE" id="PS50975">
    <property type="entry name" value="ATP_GRASP"/>
    <property type="match status" value="1"/>
</dbReference>
<evidence type="ECO:0000256" key="5">
    <source>
        <dbReference type="HAMAP-Rule" id="MF_01928"/>
    </source>
</evidence>
<evidence type="ECO:0000313" key="8">
    <source>
        <dbReference type="EMBL" id="RDH81393.1"/>
    </source>
</evidence>
<dbReference type="InterPro" id="IPR011761">
    <property type="entry name" value="ATP-grasp"/>
</dbReference>
<feature type="domain" description="ATP-grasp" evidence="7">
    <location>
        <begin position="111"/>
        <end position="297"/>
    </location>
</feature>
<feature type="binding site" evidence="5">
    <location>
        <begin position="267"/>
        <end position="268"/>
    </location>
    <ligand>
        <name>ATP</name>
        <dbReference type="ChEBI" id="CHEBI:30616"/>
    </ligand>
</feature>
<dbReference type="Gene3D" id="3.40.50.20">
    <property type="match status" value="1"/>
</dbReference>
<dbReference type="FunFam" id="3.30.470.20:FF:000029">
    <property type="entry name" value="N5-carboxyaminoimidazole ribonucleotide synthase"/>
    <property type="match status" value="1"/>
</dbReference>
<dbReference type="SUPFAM" id="SSF51246">
    <property type="entry name" value="Rudiment single hybrid motif"/>
    <property type="match status" value="1"/>
</dbReference>
<feature type="binding site" evidence="5">
    <location>
        <position position="147"/>
    </location>
    <ligand>
        <name>ATP</name>
        <dbReference type="ChEBI" id="CHEBI:30616"/>
    </ligand>
</feature>
<dbReference type="InterPro" id="IPR040686">
    <property type="entry name" value="PurK_C"/>
</dbReference>
<keyword evidence="2 5" id="KW-0547">Nucleotide-binding</keyword>
<dbReference type="GO" id="GO:0004638">
    <property type="term" value="F:phosphoribosylaminoimidazole carboxylase activity"/>
    <property type="evidence" value="ECO:0007669"/>
    <property type="project" value="InterPro"/>
</dbReference>
<accession>A0A370D930</accession>
<dbReference type="NCBIfam" id="NF004675">
    <property type="entry name" value="PRK06019.1-1"/>
    <property type="match status" value="1"/>
</dbReference>
<gene>
    <name evidence="5 6" type="primary">purK</name>
    <name evidence="8" type="ORF">DIZ80_15000</name>
</gene>
<evidence type="ECO:0000256" key="2">
    <source>
        <dbReference type="ARBA" id="ARBA00022741"/>
    </source>
</evidence>
<dbReference type="NCBIfam" id="NF004679">
    <property type="entry name" value="PRK06019.1-5"/>
    <property type="match status" value="1"/>
</dbReference>
<dbReference type="FunFam" id="3.30.1490.20:FF:000015">
    <property type="entry name" value="N5-carboxyaminoimidazole ribonucleotide synthase"/>
    <property type="match status" value="1"/>
</dbReference>
<proteinExistence type="inferred from homology"/>
<protein>
    <recommendedName>
        <fullName evidence="5 6">N5-carboxyaminoimidazole ribonucleotide synthase</fullName>
        <shortName evidence="5 6">N5-CAIR synthase</shortName>
        <ecNumber evidence="5 6">6.3.4.18</ecNumber>
    </recommendedName>
    <alternativeName>
        <fullName evidence="5 6">5-(carboxyamino)imidazole ribonucleotide synthetase</fullName>
    </alternativeName>
</protein>
<comment type="catalytic activity">
    <reaction evidence="5 6">
        <text>5-amino-1-(5-phospho-beta-D-ribosyl)imidazole + hydrogencarbonate + ATP = 5-carboxyamino-1-(5-phospho-D-ribosyl)imidazole + ADP + phosphate + 2 H(+)</text>
        <dbReference type="Rhea" id="RHEA:19317"/>
        <dbReference type="ChEBI" id="CHEBI:15378"/>
        <dbReference type="ChEBI" id="CHEBI:17544"/>
        <dbReference type="ChEBI" id="CHEBI:30616"/>
        <dbReference type="ChEBI" id="CHEBI:43474"/>
        <dbReference type="ChEBI" id="CHEBI:58730"/>
        <dbReference type="ChEBI" id="CHEBI:137981"/>
        <dbReference type="ChEBI" id="CHEBI:456216"/>
        <dbReference type="EC" id="6.3.4.18"/>
    </reaction>
</comment>
<keyword evidence="4 5" id="KW-0067">ATP-binding</keyword>
<dbReference type="PANTHER" id="PTHR11609:SF5">
    <property type="entry name" value="PHOSPHORIBOSYLAMINOIMIDAZOLE CARBOXYLASE"/>
    <property type="match status" value="1"/>
</dbReference>
<dbReference type="AlphaFoldDB" id="A0A370D930"/>
<dbReference type="Pfam" id="PF02222">
    <property type="entry name" value="ATP-grasp"/>
    <property type="match status" value="1"/>
</dbReference>
<dbReference type="EC" id="6.3.4.18" evidence="5 6"/>
<evidence type="ECO:0000256" key="4">
    <source>
        <dbReference type="ARBA" id="ARBA00022840"/>
    </source>
</evidence>
<dbReference type="Gene3D" id="3.30.1490.20">
    <property type="entry name" value="ATP-grasp fold, A domain"/>
    <property type="match status" value="1"/>
</dbReference>
<dbReference type="Proteomes" id="UP000254266">
    <property type="component" value="Unassembled WGS sequence"/>
</dbReference>
<evidence type="ECO:0000259" key="7">
    <source>
        <dbReference type="PROSITE" id="PS50975"/>
    </source>
</evidence>
<dbReference type="SUPFAM" id="SSF56059">
    <property type="entry name" value="Glutathione synthetase ATP-binding domain-like"/>
    <property type="match status" value="1"/>
</dbReference>
<comment type="caution">
    <text evidence="5">Lacks conserved residue(s) required for the propagation of feature annotation.</text>
</comment>
<comment type="subunit">
    <text evidence="5 6">Homodimer.</text>
</comment>
<dbReference type="Gene3D" id="3.30.470.20">
    <property type="entry name" value="ATP-grasp fold, B domain"/>
    <property type="match status" value="1"/>
</dbReference>
<dbReference type="GO" id="GO:0005829">
    <property type="term" value="C:cytosol"/>
    <property type="evidence" value="ECO:0007669"/>
    <property type="project" value="TreeGrafter"/>
</dbReference>
<feature type="binding site" evidence="5">
    <location>
        <begin position="152"/>
        <end position="158"/>
    </location>
    <ligand>
        <name>ATP</name>
        <dbReference type="ChEBI" id="CHEBI:30616"/>
    </ligand>
</feature>
<dbReference type="GO" id="GO:0046872">
    <property type="term" value="F:metal ion binding"/>
    <property type="evidence" value="ECO:0007669"/>
    <property type="project" value="InterPro"/>
</dbReference>
<dbReference type="Pfam" id="PF22660">
    <property type="entry name" value="RS_preATP-grasp-like"/>
    <property type="match status" value="1"/>
</dbReference>
<dbReference type="UniPathway" id="UPA00074">
    <property type="reaction ID" value="UER00942"/>
</dbReference>
<feature type="binding site" evidence="5">
    <location>
        <position position="213"/>
    </location>
    <ligand>
        <name>ATP</name>
        <dbReference type="ChEBI" id="CHEBI:30616"/>
    </ligand>
</feature>
<evidence type="ECO:0000256" key="3">
    <source>
        <dbReference type="ARBA" id="ARBA00022755"/>
    </source>
</evidence>
<organism evidence="8 9">
    <name type="scientific">endosymbiont of Galathealinum brachiosum</name>
    <dbReference type="NCBI Taxonomy" id="2200906"/>
    <lineage>
        <taxon>Bacteria</taxon>
        <taxon>Pseudomonadati</taxon>
        <taxon>Pseudomonadota</taxon>
        <taxon>Gammaproteobacteria</taxon>
        <taxon>sulfur-oxidizing symbionts</taxon>
    </lineage>
</organism>
<dbReference type="HAMAP" id="MF_01928">
    <property type="entry name" value="PurK"/>
    <property type="match status" value="1"/>
</dbReference>